<feature type="compositionally biased region" description="Basic and acidic residues" evidence="1">
    <location>
        <begin position="1621"/>
        <end position="1631"/>
    </location>
</feature>
<feature type="compositionally biased region" description="Polar residues" evidence="1">
    <location>
        <begin position="1408"/>
        <end position="1419"/>
    </location>
</feature>
<feature type="compositionally biased region" description="Gly residues" evidence="1">
    <location>
        <begin position="2200"/>
        <end position="2209"/>
    </location>
</feature>
<feature type="region of interest" description="Disordered" evidence="1">
    <location>
        <begin position="175"/>
        <end position="340"/>
    </location>
</feature>
<feature type="compositionally biased region" description="Basic and acidic residues" evidence="1">
    <location>
        <begin position="2097"/>
        <end position="2118"/>
    </location>
</feature>
<feature type="region of interest" description="Disordered" evidence="1">
    <location>
        <begin position="500"/>
        <end position="533"/>
    </location>
</feature>
<dbReference type="OrthoDB" id="6266804at2759"/>
<feature type="compositionally biased region" description="Acidic residues" evidence="1">
    <location>
        <begin position="2210"/>
        <end position="2220"/>
    </location>
</feature>
<feature type="compositionally biased region" description="Basic and acidic residues" evidence="1">
    <location>
        <begin position="1901"/>
        <end position="1911"/>
    </location>
</feature>
<feature type="region of interest" description="Disordered" evidence="1">
    <location>
        <begin position="1251"/>
        <end position="1295"/>
    </location>
</feature>
<dbReference type="WBParaSite" id="SSLN_0000556401-mRNA-1">
    <property type="protein sequence ID" value="SSLN_0000556401-mRNA-1"/>
    <property type="gene ID" value="SSLN_0000556401"/>
</dbReference>
<feature type="compositionally biased region" description="Polar residues" evidence="1">
    <location>
        <begin position="1310"/>
        <end position="1322"/>
    </location>
</feature>
<feature type="compositionally biased region" description="Polar residues" evidence="1">
    <location>
        <begin position="177"/>
        <end position="188"/>
    </location>
</feature>
<dbReference type="EMBL" id="UYSU01033228">
    <property type="protein sequence ID" value="VDL91775.1"/>
    <property type="molecule type" value="Genomic_DNA"/>
</dbReference>
<feature type="compositionally biased region" description="Basic and acidic residues" evidence="1">
    <location>
        <begin position="1342"/>
        <end position="1352"/>
    </location>
</feature>
<feature type="region of interest" description="Disordered" evidence="1">
    <location>
        <begin position="890"/>
        <end position="912"/>
    </location>
</feature>
<feature type="compositionally biased region" description="Polar residues" evidence="1">
    <location>
        <begin position="1550"/>
        <end position="1570"/>
    </location>
</feature>
<feature type="compositionally biased region" description="Polar residues" evidence="1">
    <location>
        <begin position="866"/>
        <end position="876"/>
    </location>
</feature>
<feature type="region of interest" description="Disordered" evidence="1">
    <location>
        <begin position="1930"/>
        <end position="1990"/>
    </location>
</feature>
<feature type="region of interest" description="Disordered" evidence="1">
    <location>
        <begin position="384"/>
        <end position="450"/>
    </location>
</feature>
<feature type="region of interest" description="Disordered" evidence="1">
    <location>
        <begin position="1"/>
        <end position="30"/>
    </location>
</feature>
<feature type="region of interest" description="Disordered" evidence="1">
    <location>
        <begin position="1493"/>
        <end position="1700"/>
    </location>
</feature>
<feature type="compositionally biased region" description="Basic and acidic residues" evidence="1">
    <location>
        <begin position="506"/>
        <end position="528"/>
    </location>
</feature>
<name>A0A183SME2_SCHSO</name>
<feature type="region of interest" description="Disordered" evidence="1">
    <location>
        <begin position="592"/>
        <end position="644"/>
    </location>
</feature>
<keyword evidence="3" id="KW-1185">Reference proteome</keyword>
<feature type="region of interest" description="Disordered" evidence="1">
    <location>
        <begin position="1884"/>
        <end position="1917"/>
    </location>
</feature>
<feature type="compositionally biased region" description="Polar residues" evidence="1">
    <location>
        <begin position="1636"/>
        <end position="1657"/>
    </location>
</feature>
<feature type="compositionally biased region" description="Basic and acidic residues" evidence="1">
    <location>
        <begin position="2160"/>
        <end position="2173"/>
    </location>
</feature>
<feature type="region of interest" description="Disordered" evidence="1">
    <location>
        <begin position="71"/>
        <end position="93"/>
    </location>
</feature>
<protein>
    <submittedName>
        <fullName evidence="4">RING-type domain-containing protein</fullName>
    </submittedName>
</protein>
<feature type="compositionally biased region" description="Basic and acidic residues" evidence="1">
    <location>
        <begin position="201"/>
        <end position="210"/>
    </location>
</feature>
<feature type="compositionally biased region" description="Polar residues" evidence="1">
    <location>
        <begin position="1353"/>
        <end position="1370"/>
    </location>
</feature>
<feature type="region of interest" description="Disordered" evidence="1">
    <location>
        <begin position="732"/>
        <end position="759"/>
    </location>
</feature>
<reference evidence="4" key="1">
    <citation type="submission" date="2016-06" db="UniProtKB">
        <authorList>
            <consortium name="WormBaseParasite"/>
        </authorList>
    </citation>
    <scope>IDENTIFICATION</scope>
</reference>
<feature type="compositionally biased region" description="Low complexity" evidence="1">
    <location>
        <begin position="2085"/>
        <end position="2096"/>
    </location>
</feature>
<feature type="compositionally biased region" description="Polar residues" evidence="1">
    <location>
        <begin position="2045"/>
        <end position="2059"/>
    </location>
</feature>
<feature type="compositionally biased region" description="Basic and acidic residues" evidence="1">
    <location>
        <begin position="1493"/>
        <end position="1504"/>
    </location>
</feature>
<evidence type="ECO:0000313" key="3">
    <source>
        <dbReference type="Proteomes" id="UP000275846"/>
    </source>
</evidence>
<feature type="compositionally biased region" description="Gly residues" evidence="1">
    <location>
        <begin position="1388"/>
        <end position="1397"/>
    </location>
</feature>
<feature type="compositionally biased region" description="Polar residues" evidence="1">
    <location>
        <begin position="2027"/>
        <end position="2038"/>
    </location>
</feature>
<feature type="compositionally biased region" description="Polar residues" evidence="1">
    <location>
        <begin position="1508"/>
        <end position="1518"/>
    </location>
</feature>
<evidence type="ECO:0000313" key="2">
    <source>
        <dbReference type="EMBL" id="VDL91775.1"/>
    </source>
</evidence>
<organism evidence="4">
    <name type="scientific">Schistocephalus solidus</name>
    <name type="common">Tapeworm</name>
    <dbReference type="NCBI Taxonomy" id="70667"/>
    <lineage>
        <taxon>Eukaryota</taxon>
        <taxon>Metazoa</taxon>
        <taxon>Spiralia</taxon>
        <taxon>Lophotrochozoa</taxon>
        <taxon>Platyhelminthes</taxon>
        <taxon>Cestoda</taxon>
        <taxon>Eucestoda</taxon>
        <taxon>Diphyllobothriidea</taxon>
        <taxon>Diphyllobothriidae</taxon>
        <taxon>Schistocephalus</taxon>
    </lineage>
</organism>
<proteinExistence type="predicted"/>
<feature type="compositionally biased region" description="Polar residues" evidence="1">
    <location>
        <begin position="417"/>
        <end position="426"/>
    </location>
</feature>
<accession>A0A183SME2</accession>
<feature type="compositionally biased region" description="Polar residues" evidence="1">
    <location>
        <begin position="629"/>
        <end position="644"/>
    </location>
</feature>
<feature type="compositionally biased region" description="Basic and acidic residues" evidence="1">
    <location>
        <begin position="388"/>
        <end position="416"/>
    </location>
</feature>
<feature type="region of interest" description="Disordered" evidence="1">
    <location>
        <begin position="2022"/>
        <end position="2135"/>
    </location>
</feature>
<feature type="region of interest" description="Disordered" evidence="1">
    <location>
        <begin position="856"/>
        <end position="876"/>
    </location>
</feature>
<sequence>MGNGAYSCLSTRENRQQAATGAPRPLPRKKQLPTAAFATVEIGQIIETTLDRDGAVYKGLLQERNDSCSEGRDEYWQHSKGTTGDPKNGSSLRARLGLKNSPSSKVLTSELLKWVNELAVKASAADNRCLGTPLEHNNIQEASRCSARKRCMVQFEVSIGTDGRLYVWPRNPPDAPENNTERSVTQECSPGANVFGTGNTLKDDVGETRKQTPLVNSRNKLEDQESLGERNAQGGIFPPDGDQTDQVKRQRANPSPEILPVARVPRTRRNRGLGGQIDRPLHVETLDCKSPKKSDQSTWRSCPSREEESKHNRGSFNDAPQGTLLPAQYESTPNAGSWHPEFQSWERTRFSTSKIKATESSLEGVGANANEGSPTIMLELVNNLQSEKTPKKDSDRNAVKVERRQKVYLRNEDRSGSEINPQQSIPPTKEEPEDEGQNEAGFKKPRPVSNTASLLRLQTKGMDEAGSFKKDAEERVVEQNDTSVDSLTVNCQVVGCPACNQGGRPNKYEDGEQDKTTERGTRSEDRRGQHASLLGKRPWYGARHRRCKIQPIVICEDASMWLTRVENGSESPNKGNVRVLCSKTVKPSVIPKRDATSQHIEHETENHKPNTYSNFRRLPSKESSDSRNHGTIANGSTPSTVSSLSITEEFKMPSRAKEGLTSKQVLNQAFKSVTASIGGGGESTGTERETFSADFDKCFTASVVTNASPKKSRGWEAGWQWCERGRCRPNLPSKKVPRSQWHASSIKTENRAPKSQSDIEEGMAACKDEDFGRGPAEKHTTHPNVGKQGKWCDYLAQGVGGATQREEKFPQRSGWVNERRDQYLEGKPVGRVLRLGLGARHMVDGCVLSAASSLSATGELGPRDNTAVTQVSSPQARHTSVVLAEVVRRQQVRPSGKSDGPSEEEDLVRRAPKKSPSLWTTVVWINSQTIAGEEAEGITTNSEMEAAETCKFSRVTSPLYAALKQICPGRRIGKKWIRRTAHLTSRCKSVITHDTASKFLKARCEIIRLNNYEPAKLVALPHEAEGTLKANSDLSCQGDRRCLTKTAFELTQHPQVRSGMPFISHPEASVERIVATNGCALAQLTGILENICARSTTVPSTTDREQVLMMAVQVSGLTEQRKQAGRNDQQKPHVATCDEATEAVGSEIGTADLSAKTNFGTIPTRDWQMNKNANREDTVQTGWSGLGHEAGPTLSQSVGTVAVAAAIGKNEGRYLKNDCQKEDCRSNSDASLVVNVRVRVAIDECPCKGKRGHKVERSSYVTGGSKTKDRRLKAGPQDSPNVGGWEKTTGGSPYIYEADEVGRTPAVQLETQAGSKNSGRSRQLAKRQSSHQSEEGNLTGLKVEHKIGKPEKNATSQKNGPAASTTSGQASYDAHFPPRGEIHKTGLGNIGEQGGNPEGTERYKCKGSWSNGSTTTANAESLHEEGKVVTVDEYGGEKKETSESPTPFKDGAVEIVNQKEPNDGLNIVAERGSHKAESEARQEKEEYLKETAEYKREGGRRSVRTDSAVATKTATADKSFNEARLANVGMGPETGKTKGNKSTTSLKNASKVSSTNARRSSDGINISDQSGICEAGSDDQRERTEGRSKVTDDWESKEGQNGGSAVAVTVANKDALIKGAEMSKVKREQIRGSKAGNENTKSPANGPITSADPSRSTDGLKVPTQGQMQENGLENSQRSRSASEMAKGRKGKETEIGESTDIAAFTTTAEEIYIEGKLEGIVNEHKRVKETMDESKRSRKDIAVVPADGLHVTTQNWQHETRGYQSDKGGMSGSAKITTTKATIANAHDPRGKEEELISVKDEQIRGEGTVNKSTSPPKNESVILPDVGQLNKDTHVLAQGGLHETTSEDRRYEGGSYGMEVHISKENKNRGLVDTVVASTVTKETLNEEGKPAGTEYELEIGKDTRDGSKKSRQGGSVISAYFKRFSDKLQITKQNGPHGTGWDRPQEEGGAGAGGGGGGGGGGRGGGGGGLEETEEHKIEKDGMSGSATATTAKAAIANADYLYEEQEKLLRVEDEQIGGEVAGNRSTRLPNNGSVISPDVDQLSNDPNALPQSGPQEATVEDRGQAGGPEGTEVYKNKTTKTDVSAAVTATTEEGGKEGTGEQNRGKETEGESTRPRKGGSVGSADLNHWNDGLHVNTERGLHEAGFDALRRGEDGFEEVERRESQKDRMIGSAMADTATSARISSVVRPTDDLKDGGGGGGGGGGGEEEVEVGEGESDIRRATKTATTIHSSEPSGPVRESDIFAQIPTIGEIVQMVTIDDSTTLADAQTFESETEKLIRKLANQSTATRCRRLRDTNVLLDRLIIDTVGSIRRGGRAGGGKWR</sequence>
<gene>
    <name evidence="2" type="ORF">SSLN_LOCUS5390</name>
</gene>
<feature type="region of interest" description="Disordered" evidence="1">
    <location>
        <begin position="1310"/>
        <end position="1424"/>
    </location>
</feature>
<reference evidence="2 3" key="2">
    <citation type="submission" date="2018-11" db="EMBL/GenBank/DDBJ databases">
        <authorList>
            <consortium name="Pathogen Informatics"/>
        </authorList>
    </citation>
    <scope>NUCLEOTIDE SEQUENCE [LARGE SCALE GENOMIC DNA]</scope>
    <source>
        <strain evidence="2 3">NST_G2</strain>
    </source>
</reference>
<feature type="compositionally biased region" description="Basic and acidic residues" evidence="1">
    <location>
        <begin position="1578"/>
        <end position="1598"/>
    </location>
</feature>
<evidence type="ECO:0000256" key="1">
    <source>
        <dbReference type="SAM" id="MobiDB-lite"/>
    </source>
</evidence>
<feature type="compositionally biased region" description="Basic and acidic residues" evidence="1">
    <location>
        <begin position="592"/>
        <end position="608"/>
    </location>
</feature>
<feature type="compositionally biased region" description="Basic and acidic residues" evidence="1">
    <location>
        <begin position="619"/>
        <end position="628"/>
    </location>
</feature>
<feature type="compositionally biased region" description="Basic and acidic residues" evidence="1">
    <location>
        <begin position="279"/>
        <end position="295"/>
    </location>
</feature>
<feature type="compositionally biased region" description="Gly residues" evidence="1">
    <location>
        <begin position="1951"/>
        <end position="1973"/>
    </location>
</feature>
<feature type="region of interest" description="Disordered" evidence="1">
    <location>
        <begin position="2160"/>
        <end position="2223"/>
    </location>
</feature>
<feature type="region of interest" description="Disordered" evidence="1">
    <location>
        <begin position="1806"/>
        <end position="1825"/>
    </location>
</feature>
<dbReference type="Proteomes" id="UP000275846">
    <property type="component" value="Unassembled WGS sequence"/>
</dbReference>
<feature type="compositionally biased region" description="Polar residues" evidence="1">
    <location>
        <begin position="1664"/>
        <end position="1682"/>
    </location>
</feature>
<feature type="compositionally biased region" description="Polar residues" evidence="1">
    <location>
        <begin position="8"/>
        <end position="19"/>
    </location>
</feature>
<evidence type="ECO:0000313" key="4">
    <source>
        <dbReference type="WBParaSite" id="SSLN_0000556401-mRNA-1"/>
    </source>
</evidence>